<organism evidence="12 13">
    <name type="scientific">Acidiferrimicrobium australe</name>
    <dbReference type="NCBI Taxonomy" id="2664430"/>
    <lineage>
        <taxon>Bacteria</taxon>
        <taxon>Bacillati</taxon>
        <taxon>Actinomycetota</taxon>
        <taxon>Acidimicrobiia</taxon>
        <taxon>Acidimicrobiales</taxon>
        <taxon>Acidimicrobiaceae</taxon>
        <taxon>Acidiferrimicrobium</taxon>
    </lineage>
</organism>
<keyword evidence="7 9" id="KW-0472">Membrane</keyword>
<dbReference type="NCBIfam" id="TIGR01297">
    <property type="entry name" value="CDF"/>
    <property type="match status" value="1"/>
</dbReference>
<dbReference type="PANTHER" id="PTHR11562">
    <property type="entry name" value="CATION EFFLUX PROTEIN/ ZINC TRANSPORTER"/>
    <property type="match status" value="1"/>
</dbReference>
<feature type="domain" description="Cation efflux protein cytoplasmic" evidence="11">
    <location>
        <begin position="252"/>
        <end position="330"/>
    </location>
</feature>
<evidence type="ECO:0000313" key="13">
    <source>
        <dbReference type="Proteomes" id="UP000437736"/>
    </source>
</evidence>
<dbReference type="Proteomes" id="UP000437736">
    <property type="component" value="Unassembled WGS sequence"/>
</dbReference>
<feature type="region of interest" description="Disordered" evidence="8">
    <location>
        <begin position="1"/>
        <end position="45"/>
    </location>
</feature>
<feature type="transmembrane region" description="Helical" evidence="9">
    <location>
        <begin position="158"/>
        <end position="179"/>
    </location>
</feature>
<feature type="transmembrane region" description="Helical" evidence="9">
    <location>
        <begin position="191"/>
        <end position="216"/>
    </location>
</feature>
<evidence type="ECO:0000256" key="9">
    <source>
        <dbReference type="SAM" id="Phobius"/>
    </source>
</evidence>
<evidence type="ECO:0000256" key="1">
    <source>
        <dbReference type="ARBA" id="ARBA00004141"/>
    </source>
</evidence>
<evidence type="ECO:0000259" key="11">
    <source>
        <dbReference type="Pfam" id="PF16916"/>
    </source>
</evidence>
<feature type="compositionally biased region" description="Basic residues" evidence="8">
    <location>
        <begin position="1"/>
        <end position="10"/>
    </location>
</feature>
<evidence type="ECO:0000256" key="8">
    <source>
        <dbReference type="SAM" id="MobiDB-lite"/>
    </source>
</evidence>
<dbReference type="InterPro" id="IPR027469">
    <property type="entry name" value="Cation_efflux_TMD_sf"/>
</dbReference>
<comment type="similarity">
    <text evidence="2">Belongs to the cation diffusion facilitator (CDF) transporter (TC 2.A.4) family. SLC30A subfamily.</text>
</comment>
<evidence type="ECO:0000256" key="7">
    <source>
        <dbReference type="ARBA" id="ARBA00023136"/>
    </source>
</evidence>
<evidence type="ECO:0000256" key="5">
    <source>
        <dbReference type="ARBA" id="ARBA00022989"/>
    </source>
</evidence>
<evidence type="ECO:0000313" key="12">
    <source>
        <dbReference type="EMBL" id="MST32274.1"/>
    </source>
</evidence>
<gene>
    <name evidence="12" type="ORF">GHK86_05995</name>
</gene>
<evidence type="ECO:0000256" key="6">
    <source>
        <dbReference type="ARBA" id="ARBA00023065"/>
    </source>
</evidence>
<dbReference type="InterPro" id="IPR050681">
    <property type="entry name" value="CDF/SLC30A"/>
</dbReference>
<proteinExistence type="inferred from homology"/>
<accession>A0ABW9QS62</accession>
<evidence type="ECO:0000256" key="4">
    <source>
        <dbReference type="ARBA" id="ARBA00022692"/>
    </source>
</evidence>
<keyword evidence="6" id="KW-0406">Ion transport</keyword>
<feature type="domain" description="Cation efflux protein transmembrane" evidence="10">
    <location>
        <begin position="57"/>
        <end position="248"/>
    </location>
</feature>
<feature type="transmembrane region" description="Helical" evidence="9">
    <location>
        <begin position="124"/>
        <end position="146"/>
    </location>
</feature>
<evidence type="ECO:0000256" key="3">
    <source>
        <dbReference type="ARBA" id="ARBA00022448"/>
    </source>
</evidence>
<sequence>MRGNRHRHGRPGAAAAGVPPDGGVHGGVVPEGGGAHGHHDGPGHAHGVAADADARYLTVALVLIASFLVGEVVAATLSGSLALFADAGHMLTDVVALAGSVWAARLAARPAAGIWTFGLKRAEILSAAGNGVTLAVIAVVITIEAIRRLVTPPGVDGAVVLGVALVGAAVNVAATAVLARANRTSLNVTGAFAHIVTDLYAFAGTALAGVIIVVAGWTRADAVASLLVAALMAHAAWGLVRDAGRILLEAAPDDVALDQVRAHIAGVEHVLGVHDLHAWTVTSNLPTLSAHVVVEDHCFASGHAPQILDALQACLGEHFDVEHSTFQLEPASHVAHEHGQHA</sequence>
<dbReference type="InterPro" id="IPR036837">
    <property type="entry name" value="Cation_efflux_CTD_sf"/>
</dbReference>
<dbReference type="InterPro" id="IPR058533">
    <property type="entry name" value="Cation_efflux_TM"/>
</dbReference>
<name>A0ABW9QS62_9ACTN</name>
<dbReference type="PANTHER" id="PTHR11562:SF17">
    <property type="entry name" value="RE54080P-RELATED"/>
    <property type="match status" value="1"/>
</dbReference>
<dbReference type="EMBL" id="WJHE01000261">
    <property type="protein sequence ID" value="MST32274.1"/>
    <property type="molecule type" value="Genomic_DNA"/>
</dbReference>
<feature type="transmembrane region" description="Helical" evidence="9">
    <location>
        <begin position="83"/>
        <end position="104"/>
    </location>
</feature>
<keyword evidence="3" id="KW-0813">Transport</keyword>
<keyword evidence="13" id="KW-1185">Reference proteome</keyword>
<comment type="subcellular location">
    <subcellularLocation>
        <location evidence="1">Membrane</location>
        <topology evidence="1">Multi-pass membrane protein</topology>
    </subcellularLocation>
</comment>
<dbReference type="SUPFAM" id="SSF160240">
    <property type="entry name" value="Cation efflux protein cytoplasmic domain-like"/>
    <property type="match status" value="1"/>
</dbReference>
<evidence type="ECO:0000259" key="10">
    <source>
        <dbReference type="Pfam" id="PF01545"/>
    </source>
</evidence>
<dbReference type="InterPro" id="IPR002524">
    <property type="entry name" value="Cation_efflux"/>
</dbReference>
<feature type="transmembrane region" description="Helical" evidence="9">
    <location>
        <begin position="222"/>
        <end position="240"/>
    </location>
</feature>
<dbReference type="SUPFAM" id="SSF161111">
    <property type="entry name" value="Cation efflux protein transmembrane domain-like"/>
    <property type="match status" value="1"/>
</dbReference>
<feature type="compositionally biased region" description="Gly residues" evidence="8">
    <location>
        <begin position="23"/>
        <end position="35"/>
    </location>
</feature>
<dbReference type="InterPro" id="IPR027470">
    <property type="entry name" value="Cation_efflux_CTD"/>
</dbReference>
<keyword evidence="4 9" id="KW-0812">Transmembrane</keyword>
<feature type="compositionally biased region" description="Low complexity" evidence="8">
    <location>
        <begin position="11"/>
        <end position="22"/>
    </location>
</feature>
<comment type="caution">
    <text evidence="12">The sequence shown here is derived from an EMBL/GenBank/DDBJ whole genome shotgun (WGS) entry which is preliminary data.</text>
</comment>
<protein>
    <submittedName>
        <fullName evidence="12">Cation diffusion facilitator family transporter</fullName>
    </submittedName>
</protein>
<dbReference type="Pfam" id="PF01545">
    <property type="entry name" value="Cation_efflux"/>
    <property type="match status" value="1"/>
</dbReference>
<dbReference type="Pfam" id="PF16916">
    <property type="entry name" value="ZT_dimer"/>
    <property type="match status" value="1"/>
</dbReference>
<reference evidence="12 13" key="1">
    <citation type="submission" date="2019-11" db="EMBL/GenBank/DDBJ databases">
        <title>Acidiferrimicrobium australis gen. nov., sp. nov., an acidophilic and obligately heterotrophic, member of the Actinobacteria that catalyses dissimilatory oxido- reduction of iron isolated from metal-rich acidic water in Chile.</title>
        <authorList>
            <person name="Gonzalez D."/>
            <person name="Huber K."/>
            <person name="Hedrich S."/>
            <person name="Rojas-Villalobos C."/>
            <person name="Quatrini R."/>
            <person name="Dinamarca M.A."/>
            <person name="Schwarz A."/>
            <person name="Canales C."/>
            <person name="Nancucheo I."/>
        </authorList>
    </citation>
    <scope>NUCLEOTIDE SEQUENCE [LARGE SCALE GENOMIC DNA]</scope>
    <source>
        <strain evidence="12 13">USS-CCA1</strain>
    </source>
</reference>
<evidence type="ECO:0000256" key="2">
    <source>
        <dbReference type="ARBA" id="ARBA00008873"/>
    </source>
</evidence>
<keyword evidence="5 9" id="KW-1133">Transmembrane helix</keyword>
<feature type="transmembrane region" description="Helical" evidence="9">
    <location>
        <begin position="56"/>
        <end position="77"/>
    </location>
</feature>
<dbReference type="Gene3D" id="1.20.1510.10">
    <property type="entry name" value="Cation efflux protein transmembrane domain"/>
    <property type="match status" value="1"/>
</dbReference>